<reference evidence="1" key="2">
    <citation type="submission" date="2020-08" db="EMBL/GenBank/DDBJ databases">
        <authorList>
            <person name="Chen M."/>
            <person name="Teng W."/>
            <person name="Zhao L."/>
            <person name="Hu C."/>
            <person name="Zhou Y."/>
            <person name="Han B."/>
            <person name="Song L."/>
            <person name="Shu W."/>
        </authorList>
    </citation>
    <scope>NUCLEOTIDE SEQUENCE</scope>
    <source>
        <strain evidence="1">FACHB-1375</strain>
    </source>
</reference>
<evidence type="ECO:0000313" key="2">
    <source>
        <dbReference type="Proteomes" id="UP000641646"/>
    </source>
</evidence>
<name>A0A926VHE8_9CYAN</name>
<dbReference type="RefSeq" id="WP_190469030.1">
    <property type="nucleotide sequence ID" value="NZ_JACJPW010000066.1"/>
</dbReference>
<protein>
    <submittedName>
        <fullName evidence="1">Uncharacterized protein</fullName>
    </submittedName>
</protein>
<reference evidence="1" key="1">
    <citation type="journal article" date="2015" name="ISME J.">
        <title>Draft Genome Sequence of Streptomyces incarnatus NRRL8089, which Produces the Nucleoside Antibiotic Sinefungin.</title>
        <authorList>
            <person name="Oshima K."/>
            <person name="Hattori M."/>
            <person name="Shimizu H."/>
            <person name="Fukuda K."/>
            <person name="Nemoto M."/>
            <person name="Inagaki K."/>
            <person name="Tamura T."/>
        </authorList>
    </citation>
    <scope>NUCLEOTIDE SEQUENCE</scope>
    <source>
        <strain evidence="1">FACHB-1375</strain>
    </source>
</reference>
<dbReference type="AlphaFoldDB" id="A0A926VHE8"/>
<proteinExistence type="predicted"/>
<sequence>MTGFERTPPCAIAISIGTTLLFLLTKQIPADLPRRKLKIDFRDRVNISTEFSDWIEIFCLVPHRAYA</sequence>
<accession>A0A926VHE8</accession>
<dbReference type="EMBL" id="JACJPW010000066">
    <property type="protein sequence ID" value="MBD2183842.1"/>
    <property type="molecule type" value="Genomic_DNA"/>
</dbReference>
<comment type="caution">
    <text evidence="1">The sequence shown here is derived from an EMBL/GenBank/DDBJ whole genome shotgun (WGS) entry which is preliminary data.</text>
</comment>
<dbReference type="Proteomes" id="UP000641646">
    <property type="component" value="Unassembled WGS sequence"/>
</dbReference>
<evidence type="ECO:0000313" key="1">
    <source>
        <dbReference type="EMBL" id="MBD2183842.1"/>
    </source>
</evidence>
<organism evidence="1 2">
    <name type="scientific">Aerosakkonema funiforme FACHB-1375</name>
    <dbReference type="NCBI Taxonomy" id="2949571"/>
    <lineage>
        <taxon>Bacteria</taxon>
        <taxon>Bacillati</taxon>
        <taxon>Cyanobacteriota</taxon>
        <taxon>Cyanophyceae</taxon>
        <taxon>Oscillatoriophycideae</taxon>
        <taxon>Aerosakkonematales</taxon>
        <taxon>Aerosakkonemataceae</taxon>
        <taxon>Aerosakkonema</taxon>
    </lineage>
</organism>
<gene>
    <name evidence="1" type="ORF">H6G03_22710</name>
</gene>
<keyword evidence="2" id="KW-1185">Reference proteome</keyword>